<reference evidence="8" key="1">
    <citation type="journal article" date="2020" name="mSystems">
        <title>Genome- and Community-Level Interaction Insights into Carbon Utilization and Element Cycling Functions of Hydrothermarchaeota in Hydrothermal Sediment.</title>
        <authorList>
            <person name="Zhou Z."/>
            <person name="Liu Y."/>
            <person name="Xu W."/>
            <person name="Pan J."/>
            <person name="Luo Z.H."/>
            <person name="Li M."/>
        </authorList>
    </citation>
    <scope>NUCLEOTIDE SEQUENCE [LARGE SCALE GENOMIC DNA]</scope>
    <source>
        <strain evidence="8">SpSt-556</strain>
    </source>
</reference>
<protein>
    <submittedName>
        <fullName evidence="8">Radical SAM protein</fullName>
    </submittedName>
</protein>
<keyword evidence="5" id="KW-0408">Iron</keyword>
<dbReference type="InterPro" id="IPR007197">
    <property type="entry name" value="rSAM"/>
</dbReference>
<name>A0A7C4Q0D7_9CHLR</name>
<dbReference type="PANTHER" id="PTHR11228">
    <property type="entry name" value="RADICAL SAM DOMAIN PROTEIN"/>
    <property type="match status" value="1"/>
</dbReference>
<evidence type="ECO:0000256" key="2">
    <source>
        <dbReference type="ARBA" id="ARBA00022485"/>
    </source>
</evidence>
<accession>A0A7C4Q0D7</accession>
<organism evidence="8">
    <name type="scientific">Bellilinea caldifistulae</name>
    <dbReference type="NCBI Taxonomy" id="360411"/>
    <lineage>
        <taxon>Bacteria</taxon>
        <taxon>Bacillati</taxon>
        <taxon>Chloroflexota</taxon>
        <taxon>Anaerolineae</taxon>
        <taxon>Anaerolineales</taxon>
        <taxon>Anaerolineaceae</taxon>
        <taxon>Bellilinea</taxon>
    </lineage>
</organism>
<evidence type="ECO:0000256" key="1">
    <source>
        <dbReference type="ARBA" id="ARBA00001966"/>
    </source>
</evidence>
<dbReference type="PROSITE" id="PS01305">
    <property type="entry name" value="MOAA_NIFB_PQQE"/>
    <property type="match status" value="1"/>
</dbReference>
<dbReference type="SFLD" id="SFLDS00029">
    <property type="entry name" value="Radical_SAM"/>
    <property type="match status" value="1"/>
</dbReference>
<feature type="domain" description="Radical SAM core" evidence="7">
    <location>
        <begin position="44"/>
        <end position="247"/>
    </location>
</feature>
<dbReference type="EMBL" id="DSXR01000018">
    <property type="protein sequence ID" value="HGS86264.1"/>
    <property type="molecule type" value="Genomic_DNA"/>
</dbReference>
<evidence type="ECO:0000259" key="7">
    <source>
        <dbReference type="PROSITE" id="PS51918"/>
    </source>
</evidence>
<dbReference type="PROSITE" id="PS51918">
    <property type="entry name" value="RADICAL_SAM"/>
    <property type="match status" value="1"/>
</dbReference>
<dbReference type="GO" id="GO:0046872">
    <property type="term" value="F:metal ion binding"/>
    <property type="evidence" value="ECO:0007669"/>
    <property type="project" value="UniProtKB-KW"/>
</dbReference>
<dbReference type="PANTHER" id="PTHR11228:SF34">
    <property type="entry name" value="TUNGSTEN-CONTAINING ALDEHYDE FERREDOXIN OXIDOREDUCTASE COFACTOR MODIFYING PROTEIN"/>
    <property type="match status" value="1"/>
</dbReference>
<dbReference type="Gene3D" id="3.20.20.70">
    <property type="entry name" value="Aldolase class I"/>
    <property type="match status" value="1"/>
</dbReference>
<keyword evidence="3" id="KW-0949">S-adenosyl-L-methionine</keyword>
<dbReference type="InterPro" id="IPR058240">
    <property type="entry name" value="rSAM_sf"/>
</dbReference>
<dbReference type="InterPro" id="IPR013785">
    <property type="entry name" value="Aldolase_TIM"/>
</dbReference>
<evidence type="ECO:0000256" key="6">
    <source>
        <dbReference type="ARBA" id="ARBA00023014"/>
    </source>
</evidence>
<gene>
    <name evidence="8" type="ORF">ENT17_01435</name>
</gene>
<dbReference type="GO" id="GO:0003824">
    <property type="term" value="F:catalytic activity"/>
    <property type="evidence" value="ECO:0007669"/>
    <property type="project" value="InterPro"/>
</dbReference>
<dbReference type="SUPFAM" id="SSF102114">
    <property type="entry name" value="Radical SAM enzymes"/>
    <property type="match status" value="1"/>
</dbReference>
<sequence>MKIKLDQQGNLKFPAQFLQRRNLSAPLEFWLFEREGEPILLPRLPNLRKLYIEVTTGCNLQCRFCMRNIWDDPIALMTQDIFDAVAARLPYLPELEEVVFTSFGEPLTHPNILKMIETFTSRGLRVTLGSNGILLNPKIVSELMRLGVYRIMVSIDGAQAETFHDLRGANLQQIIANLEYLKELKKPTCHPPARVGGGVRHSQIQRQRAPCTGTIGIQFRRCAADRQQRAGLHRGHGGSNPIWLRPC</sequence>
<keyword evidence="4" id="KW-0479">Metal-binding</keyword>
<proteinExistence type="predicted"/>
<comment type="cofactor">
    <cofactor evidence="1">
        <name>[4Fe-4S] cluster</name>
        <dbReference type="ChEBI" id="CHEBI:49883"/>
    </cofactor>
</comment>
<evidence type="ECO:0000256" key="5">
    <source>
        <dbReference type="ARBA" id="ARBA00023004"/>
    </source>
</evidence>
<evidence type="ECO:0000313" key="8">
    <source>
        <dbReference type="EMBL" id="HGS86264.1"/>
    </source>
</evidence>
<comment type="caution">
    <text evidence="8">The sequence shown here is derived from an EMBL/GenBank/DDBJ whole genome shotgun (WGS) entry which is preliminary data.</text>
</comment>
<keyword evidence="6" id="KW-0411">Iron-sulfur</keyword>
<evidence type="ECO:0000256" key="4">
    <source>
        <dbReference type="ARBA" id="ARBA00022723"/>
    </source>
</evidence>
<evidence type="ECO:0000256" key="3">
    <source>
        <dbReference type="ARBA" id="ARBA00022691"/>
    </source>
</evidence>
<dbReference type="InterPro" id="IPR050377">
    <property type="entry name" value="Radical_SAM_PqqE_MftC-like"/>
</dbReference>
<dbReference type="GO" id="GO:0051539">
    <property type="term" value="F:4 iron, 4 sulfur cluster binding"/>
    <property type="evidence" value="ECO:0007669"/>
    <property type="project" value="UniProtKB-KW"/>
</dbReference>
<keyword evidence="2" id="KW-0004">4Fe-4S</keyword>
<dbReference type="SFLD" id="SFLDG01067">
    <property type="entry name" value="SPASM/twitch_domain_containing"/>
    <property type="match status" value="1"/>
</dbReference>
<dbReference type="AlphaFoldDB" id="A0A7C4Q0D7"/>
<dbReference type="InterPro" id="IPR000385">
    <property type="entry name" value="MoaA_NifB_PqqE_Fe-S-bd_CS"/>
</dbReference>
<dbReference type="CDD" id="cd01335">
    <property type="entry name" value="Radical_SAM"/>
    <property type="match status" value="1"/>
</dbReference>
<dbReference type="Pfam" id="PF04055">
    <property type="entry name" value="Radical_SAM"/>
    <property type="match status" value="1"/>
</dbReference>